<comment type="catalytic activity">
    <reaction evidence="1">
        <text>ATP + protein L-histidine = ADP + protein N-phospho-L-histidine.</text>
        <dbReference type="EC" id="2.7.13.3"/>
    </reaction>
</comment>
<keyword evidence="3" id="KW-0597">Phosphoprotein</keyword>
<dbReference type="PANTHER" id="PTHR43065:SF10">
    <property type="entry name" value="PEROXIDE STRESS-ACTIVATED HISTIDINE KINASE MAK3"/>
    <property type="match status" value="1"/>
</dbReference>
<keyword evidence="4" id="KW-0808">Transferase</keyword>
<sequence length="545" mass="60510">MEQIDMMIFERLQNVHSWSHLDIIQEGRIGDVDKRLAQFLAELEHGYPGVYRSLFYLNRENRIVAAGDPALIRRSFQPQADWIRAQVPHGEVFLEALQLQPPYEQADLLIRAPVPDNYATGDIGQLYGIFDLRQIFRLFDQASHADSGERFVILLDAEGRTIAASAAARAQNLLLTDTFASWKRKEQNGLAVHTGKPLTNSSVLVGYAVSKGYQGYANMGWSLLVIQSTQQAFQPIWALWWLFCSVFIVAGLIAIGVAQWVSGRIAKPLLDLTAWVRRFQKASDCMSPPVSGVQEVRELSVAFGQLTEDLQRSRQQVIHAAKLAVVGEMAAIMAHEVRTPLGILQTTAQMLQWETALSPDGQEMTRMIVEESARLNRLISTLLDCASPRLPNMQPQDLHIIIQRVIDLLATQAQKKAIRVDWLIPEKAAIIECDEELLVQVFLNLILNAIQIVPKGGRIRIRTDCSETTAIKITVADDGPGIPPGNCSRLFDPFFTTREGGIGLGLTVTQQIITVHGGHLAADKSDLGGACFTLLLPFHQGQKLC</sequence>
<proteinExistence type="predicted"/>
<evidence type="ECO:0000259" key="10">
    <source>
        <dbReference type="PROSITE" id="PS50109"/>
    </source>
</evidence>
<dbReference type="InterPro" id="IPR005467">
    <property type="entry name" value="His_kinase_dom"/>
</dbReference>
<keyword evidence="9" id="KW-0812">Transmembrane</keyword>
<keyword evidence="9" id="KW-1133">Transmembrane helix</keyword>
<dbReference type="Gene3D" id="6.10.340.10">
    <property type="match status" value="1"/>
</dbReference>
<dbReference type="Gene3D" id="3.30.565.10">
    <property type="entry name" value="Histidine kinase-like ATPase, C-terminal domain"/>
    <property type="match status" value="1"/>
</dbReference>
<keyword evidence="12" id="KW-1185">Reference proteome</keyword>
<dbReference type="EMBL" id="JAQSDF010000007">
    <property type="protein sequence ID" value="MDI1230324.1"/>
    <property type="molecule type" value="Genomic_DNA"/>
</dbReference>
<comment type="caution">
    <text evidence="11">The sequence shown here is derived from an EMBL/GenBank/DDBJ whole genome shotgun (WGS) entry which is preliminary data.</text>
</comment>
<evidence type="ECO:0000256" key="2">
    <source>
        <dbReference type="ARBA" id="ARBA00012438"/>
    </source>
</evidence>
<keyword evidence="8" id="KW-0902">Two-component regulatory system</keyword>
<organism evidence="11 12">
    <name type="scientific">Candidatus Methylobacter titanis</name>
    <dbReference type="NCBI Taxonomy" id="3053457"/>
    <lineage>
        <taxon>Bacteria</taxon>
        <taxon>Pseudomonadati</taxon>
        <taxon>Pseudomonadota</taxon>
        <taxon>Gammaproteobacteria</taxon>
        <taxon>Methylococcales</taxon>
        <taxon>Methylococcaceae</taxon>
        <taxon>Methylobacter</taxon>
    </lineage>
</organism>
<dbReference type="InterPro" id="IPR036097">
    <property type="entry name" value="HisK_dim/P_sf"/>
</dbReference>
<evidence type="ECO:0000256" key="6">
    <source>
        <dbReference type="ARBA" id="ARBA00022777"/>
    </source>
</evidence>
<dbReference type="InterPro" id="IPR003661">
    <property type="entry name" value="HisK_dim/P_dom"/>
</dbReference>
<evidence type="ECO:0000256" key="8">
    <source>
        <dbReference type="ARBA" id="ARBA00023012"/>
    </source>
</evidence>
<dbReference type="InterPro" id="IPR003594">
    <property type="entry name" value="HATPase_dom"/>
</dbReference>
<dbReference type="InterPro" id="IPR004358">
    <property type="entry name" value="Sig_transdc_His_kin-like_C"/>
</dbReference>
<dbReference type="CDD" id="cd00082">
    <property type="entry name" value="HisKA"/>
    <property type="match status" value="1"/>
</dbReference>
<dbReference type="GO" id="GO:0005524">
    <property type="term" value="F:ATP binding"/>
    <property type="evidence" value="ECO:0007669"/>
    <property type="project" value="UniProtKB-KW"/>
</dbReference>
<feature type="domain" description="Histidine kinase" evidence="10">
    <location>
        <begin position="332"/>
        <end position="540"/>
    </location>
</feature>
<keyword evidence="9" id="KW-0472">Membrane</keyword>
<dbReference type="InterPro" id="IPR036890">
    <property type="entry name" value="HATPase_C_sf"/>
</dbReference>
<dbReference type="SMART" id="SM00387">
    <property type="entry name" value="HATPase_c"/>
    <property type="match status" value="1"/>
</dbReference>
<keyword evidence="6" id="KW-0418">Kinase</keyword>
<keyword evidence="7 11" id="KW-0067">ATP-binding</keyword>
<dbReference type="GO" id="GO:0000155">
    <property type="term" value="F:phosphorelay sensor kinase activity"/>
    <property type="evidence" value="ECO:0007669"/>
    <property type="project" value="InterPro"/>
</dbReference>
<dbReference type="Proteomes" id="UP001160519">
    <property type="component" value="Unassembled WGS sequence"/>
</dbReference>
<dbReference type="Pfam" id="PF02518">
    <property type="entry name" value="HATPase_c"/>
    <property type="match status" value="1"/>
</dbReference>
<dbReference type="Gene3D" id="1.10.287.130">
    <property type="match status" value="1"/>
</dbReference>
<dbReference type="PRINTS" id="PR00344">
    <property type="entry name" value="BCTRLSENSOR"/>
</dbReference>
<protein>
    <recommendedName>
        <fullName evidence="2">histidine kinase</fullName>
        <ecNumber evidence="2">2.7.13.3</ecNumber>
    </recommendedName>
</protein>
<dbReference type="CDD" id="cd00075">
    <property type="entry name" value="HATPase"/>
    <property type="match status" value="1"/>
</dbReference>
<accession>A0AA43Q247</accession>
<evidence type="ECO:0000313" key="12">
    <source>
        <dbReference type="Proteomes" id="UP001160519"/>
    </source>
</evidence>
<dbReference type="SMART" id="SM00388">
    <property type="entry name" value="HisKA"/>
    <property type="match status" value="1"/>
</dbReference>
<name>A0AA43Q247_9GAMM</name>
<keyword evidence="5" id="KW-0547">Nucleotide-binding</keyword>
<evidence type="ECO:0000313" key="11">
    <source>
        <dbReference type="EMBL" id="MDI1230324.1"/>
    </source>
</evidence>
<dbReference type="SUPFAM" id="SSF55874">
    <property type="entry name" value="ATPase domain of HSP90 chaperone/DNA topoisomerase II/histidine kinase"/>
    <property type="match status" value="1"/>
</dbReference>
<evidence type="ECO:0000256" key="5">
    <source>
        <dbReference type="ARBA" id="ARBA00022741"/>
    </source>
</evidence>
<reference evidence="11" key="1">
    <citation type="submission" date="2023-01" db="EMBL/GenBank/DDBJ databases">
        <title>Biogeochemical cycle of methane in antarctic sediments.</title>
        <authorList>
            <person name="Roldan D.M."/>
            <person name="Menes R.J."/>
        </authorList>
    </citation>
    <scope>NUCLEOTIDE SEQUENCE [LARGE SCALE GENOMIC DNA]</scope>
    <source>
        <strain evidence="11">K-2018 MAG008</strain>
    </source>
</reference>
<dbReference type="Pfam" id="PF00512">
    <property type="entry name" value="HisKA"/>
    <property type="match status" value="1"/>
</dbReference>
<evidence type="ECO:0000256" key="7">
    <source>
        <dbReference type="ARBA" id="ARBA00022840"/>
    </source>
</evidence>
<dbReference type="EC" id="2.7.13.3" evidence="2"/>
<dbReference type="SUPFAM" id="SSF47384">
    <property type="entry name" value="Homodimeric domain of signal transducing histidine kinase"/>
    <property type="match status" value="1"/>
</dbReference>
<evidence type="ECO:0000256" key="1">
    <source>
        <dbReference type="ARBA" id="ARBA00000085"/>
    </source>
</evidence>
<feature type="transmembrane region" description="Helical" evidence="9">
    <location>
        <begin position="237"/>
        <end position="261"/>
    </location>
</feature>
<dbReference type="PROSITE" id="PS50109">
    <property type="entry name" value="HIS_KIN"/>
    <property type="match status" value="1"/>
</dbReference>
<gene>
    <name evidence="11" type="ORF">PSU93_04130</name>
</gene>
<dbReference type="AlphaFoldDB" id="A0AA43Q247"/>
<dbReference type="PANTHER" id="PTHR43065">
    <property type="entry name" value="SENSOR HISTIDINE KINASE"/>
    <property type="match status" value="1"/>
</dbReference>
<evidence type="ECO:0000256" key="4">
    <source>
        <dbReference type="ARBA" id="ARBA00022679"/>
    </source>
</evidence>
<evidence type="ECO:0000256" key="3">
    <source>
        <dbReference type="ARBA" id="ARBA00022553"/>
    </source>
</evidence>
<evidence type="ECO:0000256" key="9">
    <source>
        <dbReference type="SAM" id="Phobius"/>
    </source>
</evidence>